<dbReference type="Proteomes" id="UP001280121">
    <property type="component" value="Unassembled WGS sequence"/>
</dbReference>
<gene>
    <name evidence="2" type="ORF">Ddye_009194</name>
</gene>
<evidence type="ECO:0000313" key="3">
    <source>
        <dbReference type="Proteomes" id="UP001280121"/>
    </source>
</evidence>
<organism evidence="2 3">
    <name type="scientific">Dipteronia dyeriana</name>
    <dbReference type="NCBI Taxonomy" id="168575"/>
    <lineage>
        <taxon>Eukaryota</taxon>
        <taxon>Viridiplantae</taxon>
        <taxon>Streptophyta</taxon>
        <taxon>Embryophyta</taxon>
        <taxon>Tracheophyta</taxon>
        <taxon>Spermatophyta</taxon>
        <taxon>Magnoliopsida</taxon>
        <taxon>eudicotyledons</taxon>
        <taxon>Gunneridae</taxon>
        <taxon>Pentapetalae</taxon>
        <taxon>rosids</taxon>
        <taxon>malvids</taxon>
        <taxon>Sapindales</taxon>
        <taxon>Sapindaceae</taxon>
        <taxon>Hippocastanoideae</taxon>
        <taxon>Acereae</taxon>
        <taxon>Dipteronia</taxon>
    </lineage>
</organism>
<dbReference type="AlphaFoldDB" id="A0AAE0CM14"/>
<proteinExistence type="predicted"/>
<evidence type="ECO:0000259" key="1">
    <source>
        <dbReference type="SMART" id="SM00575"/>
    </source>
</evidence>
<protein>
    <recommendedName>
        <fullName evidence="1">Zinc finger PMZ-type domain-containing protein</fullName>
    </recommendedName>
</protein>
<name>A0AAE0CM14_9ROSI</name>
<feature type="domain" description="Zinc finger PMZ-type" evidence="1">
    <location>
        <begin position="71"/>
        <end position="98"/>
    </location>
</feature>
<dbReference type="InterPro" id="IPR006564">
    <property type="entry name" value="Znf_PMZ"/>
</dbReference>
<evidence type="ECO:0000313" key="2">
    <source>
        <dbReference type="EMBL" id="KAK2656142.1"/>
    </source>
</evidence>
<keyword evidence="3" id="KW-1185">Reference proteome</keyword>
<dbReference type="SMART" id="SM00575">
    <property type="entry name" value="ZnF_PMZ"/>
    <property type="match status" value="1"/>
</dbReference>
<reference evidence="2" key="1">
    <citation type="journal article" date="2023" name="Plant J.">
        <title>Genome sequences and population genomics provide insights into the demographic history, inbreeding, and mutation load of two 'living fossil' tree species of Dipteronia.</title>
        <authorList>
            <person name="Feng Y."/>
            <person name="Comes H.P."/>
            <person name="Chen J."/>
            <person name="Zhu S."/>
            <person name="Lu R."/>
            <person name="Zhang X."/>
            <person name="Li P."/>
            <person name="Qiu J."/>
            <person name="Olsen K.M."/>
            <person name="Qiu Y."/>
        </authorList>
    </citation>
    <scope>NUCLEOTIDE SEQUENCE</scope>
    <source>
        <strain evidence="2">KIB01</strain>
    </source>
</reference>
<sequence length="187" mass="21982">MAECIRDLLQRWFYDCRINVHEISTYLTTFADKHIKDRIDTAQRFEIHPIHFNKFKVDDKWKETTVDLDERSYSCRECDLDDLPCSHAMAVARLKGVSINSLVSDLYTTRFLKHAYEMGVNPVPDPEFWNIPHVIRNSIVLSWEKKKLPGRPKKFKIPSAGEKRKLHSCSKCGKKKTQEKNFSRIII</sequence>
<dbReference type="GO" id="GO:0008270">
    <property type="term" value="F:zinc ion binding"/>
    <property type="evidence" value="ECO:0007669"/>
    <property type="project" value="InterPro"/>
</dbReference>
<accession>A0AAE0CM14</accession>
<dbReference type="EMBL" id="JANJYI010000003">
    <property type="protein sequence ID" value="KAK2656142.1"/>
    <property type="molecule type" value="Genomic_DNA"/>
</dbReference>
<comment type="caution">
    <text evidence="2">The sequence shown here is derived from an EMBL/GenBank/DDBJ whole genome shotgun (WGS) entry which is preliminary data.</text>
</comment>